<sequence length="409" mass="44074">MMTYDVIVVGARVAGAATAMLLARRGLRVLALDRVAFPSDTISSHQVQLPGVALLHRWGLLDQIRASGAPPTREVRFDTPEVVLQGRFPQHQGVDALYSPRRTVLDSVLVEAARAAGAQVRENFRVEELVFSDGRVTGVRGSERGGSSIVESASLVVGADGKHSMVAAAVGAASYRQRPVRAFASYTYWSGAPMIGGAIYQRPQRTVAVFPTNDNLTMVYVSAPLAEFGTFRADIEGHYLKTLDLCGDLGDRIRAATRAERIRTTPDQPNTLRRSHGPGWALVGDAGAVMDSISAQGISNALRDAQLLADAIAAGFDGTKPMAAALADHQRRRDRAIIPMYDFTTGLTRFRPRLVETALLASLQRKPGEVDRFLGVIAGAVPLDRYFAPANALRLLGLRGLARLARGRV</sequence>
<dbReference type="Proteomes" id="UP000612899">
    <property type="component" value="Unassembled WGS sequence"/>
</dbReference>
<dbReference type="Pfam" id="PF01494">
    <property type="entry name" value="FAD_binding_3"/>
    <property type="match status" value="1"/>
</dbReference>
<dbReference type="PANTHER" id="PTHR42685">
    <property type="entry name" value="GERANYLGERANYL DIPHOSPHATE REDUCTASE"/>
    <property type="match status" value="1"/>
</dbReference>
<gene>
    <name evidence="2" type="ORF">Rhe02_95910</name>
</gene>
<dbReference type="SUPFAM" id="SSF51905">
    <property type="entry name" value="FAD/NAD(P)-binding domain"/>
    <property type="match status" value="1"/>
</dbReference>
<evidence type="ECO:0000313" key="2">
    <source>
        <dbReference type="EMBL" id="GIH11524.1"/>
    </source>
</evidence>
<evidence type="ECO:0000259" key="1">
    <source>
        <dbReference type="Pfam" id="PF01494"/>
    </source>
</evidence>
<reference evidence="2" key="1">
    <citation type="submission" date="2021-01" db="EMBL/GenBank/DDBJ databases">
        <title>Whole genome shotgun sequence of Rhizocola hellebori NBRC 109834.</title>
        <authorList>
            <person name="Komaki H."/>
            <person name="Tamura T."/>
        </authorList>
    </citation>
    <scope>NUCLEOTIDE SEQUENCE</scope>
    <source>
        <strain evidence="2">NBRC 109834</strain>
    </source>
</reference>
<dbReference type="RefSeq" id="WP_239124546.1">
    <property type="nucleotide sequence ID" value="NZ_BONY01000139.1"/>
</dbReference>
<comment type="caution">
    <text evidence="2">The sequence shown here is derived from an EMBL/GenBank/DDBJ whole genome shotgun (WGS) entry which is preliminary data.</text>
</comment>
<proteinExistence type="predicted"/>
<dbReference type="InterPro" id="IPR036188">
    <property type="entry name" value="FAD/NAD-bd_sf"/>
</dbReference>
<protein>
    <submittedName>
        <fullName evidence="2">FAD-dependent oxidoreductase</fullName>
    </submittedName>
</protein>
<dbReference type="EMBL" id="BONY01000139">
    <property type="protein sequence ID" value="GIH11524.1"/>
    <property type="molecule type" value="Genomic_DNA"/>
</dbReference>
<organism evidence="2 3">
    <name type="scientific">Rhizocola hellebori</name>
    <dbReference type="NCBI Taxonomy" id="1392758"/>
    <lineage>
        <taxon>Bacteria</taxon>
        <taxon>Bacillati</taxon>
        <taxon>Actinomycetota</taxon>
        <taxon>Actinomycetes</taxon>
        <taxon>Micromonosporales</taxon>
        <taxon>Micromonosporaceae</taxon>
        <taxon>Rhizocola</taxon>
    </lineage>
</organism>
<keyword evidence="3" id="KW-1185">Reference proteome</keyword>
<dbReference type="AlphaFoldDB" id="A0A8J3QKM4"/>
<dbReference type="Gene3D" id="3.50.50.60">
    <property type="entry name" value="FAD/NAD(P)-binding domain"/>
    <property type="match status" value="1"/>
</dbReference>
<dbReference type="InterPro" id="IPR002938">
    <property type="entry name" value="FAD-bd"/>
</dbReference>
<dbReference type="PANTHER" id="PTHR42685:SF22">
    <property type="entry name" value="CONDITIONED MEDIUM FACTOR RECEPTOR 1"/>
    <property type="match status" value="1"/>
</dbReference>
<name>A0A8J3QKM4_9ACTN</name>
<evidence type="ECO:0000313" key="3">
    <source>
        <dbReference type="Proteomes" id="UP000612899"/>
    </source>
</evidence>
<dbReference type="GO" id="GO:0071949">
    <property type="term" value="F:FAD binding"/>
    <property type="evidence" value="ECO:0007669"/>
    <property type="project" value="InterPro"/>
</dbReference>
<dbReference type="PRINTS" id="PR00420">
    <property type="entry name" value="RNGMNOXGNASE"/>
</dbReference>
<accession>A0A8J3QKM4</accession>
<dbReference type="InterPro" id="IPR050407">
    <property type="entry name" value="Geranylgeranyl_reductase"/>
</dbReference>
<feature type="domain" description="FAD-binding" evidence="1">
    <location>
        <begin position="4"/>
        <end position="336"/>
    </location>
</feature>